<dbReference type="PANTHER" id="PTHR14614">
    <property type="entry name" value="HEPATOCELLULAR CARCINOMA-ASSOCIATED ANTIGEN"/>
    <property type="match status" value="1"/>
</dbReference>
<dbReference type="InterPro" id="IPR029063">
    <property type="entry name" value="SAM-dependent_MTases_sf"/>
</dbReference>
<comment type="caution">
    <text evidence="2">The sequence shown here is derived from an EMBL/GenBank/DDBJ whole genome shotgun (WGS) entry which is preliminary data.</text>
</comment>
<evidence type="ECO:0008006" key="4">
    <source>
        <dbReference type="Google" id="ProtNLM"/>
    </source>
</evidence>
<gene>
    <name evidence="2" type="ORF">P170DRAFT_437179</name>
</gene>
<feature type="region of interest" description="Disordered" evidence="1">
    <location>
        <begin position="191"/>
        <end position="221"/>
    </location>
</feature>
<organism evidence="2 3">
    <name type="scientific">Aspergillus steynii IBT 23096</name>
    <dbReference type="NCBI Taxonomy" id="1392250"/>
    <lineage>
        <taxon>Eukaryota</taxon>
        <taxon>Fungi</taxon>
        <taxon>Dikarya</taxon>
        <taxon>Ascomycota</taxon>
        <taxon>Pezizomycotina</taxon>
        <taxon>Eurotiomycetes</taxon>
        <taxon>Eurotiomycetidae</taxon>
        <taxon>Eurotiales</taxon>
        <taxon>Aspergillaceae</taxon>
        <taxon>Aspergillus</taxon>
        <taxon>Aspergillus subgen. Circumdati</taxon>
    </lineage>
</organism>
<accession>A0A2I2G9N9</accession>
<dbReference type="EMBL" id="MSFO01000004">
    <property type="protein sequence ID" value="PLB49596.1"/>
    <property type="molecule type" value="Genomic_DNA"/>
</dbReference>
<dbReference type="Pfam" id="PF10294">
    <property type="entry name" value="Methyltransf_16"/>
    <property type="match status" value="1"/>
</dbReference>
<reference evidence="2 3" key="1">
    <citation type="submission" date="2016-12" db="EMBL/GenBank/DDBJ databases">
        <title>The genomes of Aspergillus section Nigri reveals drivers in fungal speciation.</title>
        <authorList>
            <consortium name="DOE Joint Genome Institute"/>
            <person name="Vesth T.C."/>
            <person name="Nybo J."/>
            <person name="Theobald S."/>
            <person name="Brandl J."/>
            <person name="Frisvad J.C."/>
            <person name="Nielsen K.F."/>
            <person name="Lyhne E.K."/>
            <person name="Kogle M.E."/>
            <person name="Kuo A."/>
            <person name="Riley R."/>
            <person name="Clum A."/>
            <person name="Nolan M."/>
            <person name="Lipzen A."/>
            <person name="Salamov A."/>
            <person name="Henrissat B."/>
            <person name="Wiebenga A."/>
            <person name="De Vries R.P."/>
            <person name="Grigoriev I.V."/>
            <person name="Mortensen U.H."/>
            <person name="Andersen M.R."/>
            <person name="Baker S.E."/>
        </authorList>
    </citation>
    <scope>NUCLEOTIDE SEQUENCE [LARGE SCALE GENOMIC DNA]</scope>
    <source>
        <strain evidence="2 3">IBT 23096</strain>
    </source>
</reference>
<keyword evidence="3" id="KW-1185">Reference proteome</keyword>
<dbReference type="GeneID" id="36557005"/>
<dbReference type="SUPFAM" id="SSF53335">
    <property type="entry name" value="S-adenosyl-L-methionine-dependent methyltransferases"/>
    <property type="match status" value="1"/>
</dbReference>
<name>A0A2I2G9N9_9EURO</name>
<dbReference type="RefSeq" id="XP_024704898.1">
    <property type="nucleotide sequence ID" value="XM_024849306.1"/>
</dbReference>
<dbReference type="Proteomes" id="UP000234275">
    <property type="component" value="Unassembled WGS sequence"/>
</dbReference>
<dbReference type="InterPro" id="IPR019410">
    <property type="entry name" value="Methyltransf_16"/>
</dbReference>
<dbReference type="Gene3D" id="3.40.50.150">
    <property type="entry name" value="Vaccinia Virus protein VP39"/>
    <property type="match status" value="1"/>
</dbReference>
<dbReference type="STRING" id="1392250.A0A2I2G9N9"/>
<dbReference type="GO" id="GO:0008757">
    <property type="term" value="F:S-adenosylmethionine-dependent methyltransferase activity"/>
    <property type="evidence" value="ECO:0007669"/>
    <property type="project" value="UniProtKB-ARBA"/>
</dbReference>
<evidence type="ECO:0000313" key="2">
    <source>
        <dbReference type="EMBL" id="PLB49596.1"/>
    </source>
</evidence>
<proteinExistence type="predicted"/>
<dbReference type="GO" id="GO:0005737">
    <property type="term" value="C:cytoplasm"/>
    <property type="evidence" value="ECO:0007669"/>
    <property type="project" value="TreeGrafter"/>
</dbReference>
<protein>
    <recommendedName>
        <fullName evidence="4">Methyltransferase-domain-containing protein</fullName>
    </recommendedName>
</protein>
<dbReference type="VEuPathDB" id="FungiDB:P170DRAFT_437179"/>
<evidence type="ECO:0000313" key="3">
    <source>
        <dbReference type="Proteomes" id="UP000234275"/>
    </source>
</evidence>
<dbReference type="OrthoDB" id="194386at2759"/>
<sequence>MKSIPCHFVCRKRKRSIFSSTTLSLFLSPQEIHPDLIDAWSTLISQPKPSSTIQQAQQLTYIKYTAPTPPPATPHPSPPRTVITSESRGLILAAGTTGFRTWEAALHLATYLSTPAGEALVAGKRVIELGAGTGLVSMFCAAYLRPRSVLATDREPALIENIRDCARRSLLPEGQGQGQFGAAVWEWGTPLGGGSDDGGDGDENRDPDGPATQPRGDTNETPVEFDVALGADLIYDTDLIPLLISTLHDLFKNYGIKEFVIAATLRNQETFRTFLDACEENRLRTDQVPFESPPPEEQTGFFHSTEVPIRMYRITQKEDQ</sequence>
<evidence type="ECO:0000256" key="1">
    <source>
        <dbReference type="SAM" id="MobiDB-lite"/>
    </source>
</evidence>
<dbReference type="PANTHER" id="PTHR14614:SF130">
    <property type="entry name" value="PROTEIN-LYSINE N-METHYLTRANSFERASE EEF2KMT"/>
    <property type="match status" value="1"/>
</dbReference>
<dbReference type="AlphaFoldDB" id="A0A2I2G9N9"/>